<comment type="caution">
    <text evidence="1">The sequence shown here is derived from an EMBL/GenBank/DDBJ whole genome shotgun (WGS) entry which is preliminary data.</text>
</comment>
<dbReference type="Proteomes" id="UP000195455">
    <property type="component" value="Unassembled WGS sequence"/>
</dbReference>
<gene>
    <name evidence="1" type="ORF">B5G26_06605</name>
</gene>
<sequence>MSIKQGSKTTVQIYMDNDWAFSFRIHSASTRVQPSLKFDIQFISIPASVLNVECNWK</sequence>
<accession>A0A1Y3U5B4</accession>
<reference evidence="2" key="1">
    <citation type="submission" date="2017-04" db="EMBL/GenBank/DDBJ databases">
        <title>Function of individual gut microbiota members based on whole genome sequencing of pure cultures obtained from chicken caecum.</title>
        <authorList>
            <person name="Medvecky M."/>
            <person name="Cejkova D."/>
            <person name="Polansky O."/>
            <person name="Karasova D."/>
            <person name="Kubasova T."/>
            <person name="Cizek A."/>
            <person name="Rychlik I."/>
        </authorList>
    </citation>
    <scope>NUCLEOTIDE SEQUENCE [LARGE SCALE GENOMIC DNA]</scope>
    <source>
        <strain evidence="2">An75</strain>
    </source>
</reference>
<dbReference type="InterPro" id="IPR019059">
    <property type="entry name" value="Restrct_endonuc_II_HaeIII"/>
</dbReference>
<dbReference type="Pfam" id="PF09556">
    <property type="entry name" value="RE_HaeIII"/>
    <property type="match status" value="1"/>
</dbReference>
<evidence type="ECO:0000313" key="1">
    <source>
        <dbReference type="EMBL" id="OUN43964.1"/>
    </source>
</evidence>
<proteinExistence type="predicted"/>
<evidence type="ECO:0000313" key="2">
    <source>
        <dbReference type="Proteomes" id="UP000195455"/>
    </source>
</evidence>
<organism evidence="1 2">
    <name type="scientific">Anaerotignum lactatifermentans</name>
    <dbReference type="NCBI Taxonomy" id="160404"/>
    <lineage>
        <taxon>Bacteria</taxon>
        <taxon>Bacillati</taxon>
        <taxon>Bacillota</taxon>
        <taxon>Clostridia</taxon>
        <taxon>Lachnospirales</taxon>
        <taxon>Anaerotignaceae</taxon>
        <taxon>Anaerotignum</taxon>
    </lineage>
</organism>
<dbReference type="AlphaFoldDB" id="A0A1Y3U5B4"/>
<protein>
    <submittedName>
        <fullName evidence="1">Uncharacterized protein</fullName>
    </submittedName>
</protein>
<name>A0A1Y3U5B4_9FIRM</name>
<dbReference type="EMBL" id="NFHM01000007">
    <property type="protein sequence ID" value="OUN43964.1"/>
    <property type="molecule type" value="Genomic_DNA"/>
</dbReference>